<dbReference type="EMBL" id="AFBQ01000369">
    <property type="protein sequence ID" value="EHY30253.1"/>
    <property type="molecule type" value="Genomic_DNA"/>
</dbReference>
<comment type="similarity">
    <text evidence="5">Belongs to the FAD-dependent oxidoreductase 2 family. FRD/SDH subfamily.</text>
</comment>
<organism evidence="7 8">
    <name type="scientific">Sutterella parvirubra YIT 11816</name>
    <dbReference type="NCBI Taxonomy" id="762967"/>
    <lineage>
        <taxon>Bacteria</taxon>
        <taxon>Pseudomonadati</taxon>
        <taxon>Pseudomonadota</taxon>
        <taxon>Betaproteobacteria</taxon>
        <taxon>Burkholderiales</taxon>
        <taxon>Sutterellaceae</taxon>
        <taxon>Sutterella</taxon>
    </lineage>
</organism>
<dbReference type="RefSeq" id="WP_008543811.1">
    <property type="nucleotide sequence ID" value="NZ_JH605018.1"/>
</dbReference>
<dbReference type="InterPro" id="IPR050315">
    <property type="entry name" value="FAD-oxidoreductase_2"/>
</dbReference>
<evidence type="ECO:0000256" key="3">
    <source>
        <dbReference type="ARBA" id="ARBA00022827"/>
    </source>
</evidence>
<comment type="caution">
    <text evidence="7">The sequence shown here is derived from an EMBL/GenBank/DDBJ whole genome shotgun (WGS) entry which is preliminary data.</text>
</comment>
<evidence type="ECO:0000259" key="6">
    <source>
        <dbReference type="Pfam" id="PF00890"/>
    </source>
</evidence>
<dbReference type="Gene3D" id="3.90.700.10">
    <property type="entry name" value="Succinate dehydrogenase/fumarate reductase flavoprotein, catalytic domain"/>
    <property type="match status" value="1"/>
</dbReference>
<dbReference type="GO" id="GO:0016491">
    <property type="term" value="F:oxidoreductase activity"/>
    <property type="evidence" value="ECO:0007669"/>
    <property type="project" value="UniProtKB-KW"/>
</dbReference>
<dbReference type="InterPro" id="IPR036188">
    <property type="entry name" value="FAD/NAD-bd_sf"/>
</dbReference>
<feature type="domain" description="FAD-dependent oxidoreductase 2 FAD-binding" evidence="6">
    <location>
        <begin position="43"/>
        <end position="457"/>
    </location>
</feature>
<reference evidence="7 8" key="1">
    <citation type="submission" date="2011-11" db="EMBL/GenBank/DDBJ databases">
        <authorList>
            <person name="Weinstock G."/>
            <person name="Sodergren E."/>
            <person name="Clifton S."/>
            <person name="Fulton L."/>
            <person name="Fulton B."/>
            <person name="Courtney L."/>
            <person name="Fronick C."/>
            <person name="Harrison M."/>
            <person name="Strong C."/>
            <person name="Farmer C."/>
            <person name="Delahaunty K."/>
            <person name="Markovic C."/>
            <person name="Hall O."/>
            <person name="Minx P."/>
            <person name="Tomlinson C."/>
            <person name="Mitreva M."/>
            <person name="Hou S."/>
            <person name="Chen J."/>
            <person name="Wollam A."/>
            <person name="Pepin K.H."/>
            <person name="Johnson M."/>
            <person name="Bhonagiri V."/>
            <person name="Zhang X."/>
            <person name="Suruliraj S."/>
            <person name="Warren W."/>
            <person name="Chinwalla A."/>
            <person name="Mardis E.R."/>
            <person name="Wilson R.K."/>
        </authorList>
    </citation>
    <scope>NUCLEOTIDE SEQUENCE [LARGE SCALE GENOMIC DNA]</scope>
    <source>
        <strain evidence="7 8">YIT 11816</strain>
    </source>
</reference>
<dbReference type="STRING" id="762967.HMPREF9440_02412"/>
<accession>H3KI10</accession>
<dbReference type="GO" id="GO:0010181">
    <property type="term" value="F:FMN binding"/>
    <property type="evidence" value="ECO:0007669"/>
    <property type="project" value="InterPro"/>
</dbReference>
<proteinExistence type="inferred from homology"/>
<evidence type="ECO:0000313" key="8">
    <source>
        <dbReference type="Proteomes" id="UP000004956"/>
    </source>
</evidence>
<keyword evidence="8" id="KW-1185">Reference proteome</keyword>
<keyword evidence="3 5" id="KW-0274">FAD</keyword>
<gene>
    <name evidence="7" type="ORF">HMPREF9440_02412</name>
</gene>
<evidence type="ECO:0000256" key="2">
    <source>
        <dbReference type="ARBA" id="ARBA00022630"/>
    </source>
</evidence>
<keyword evidence="2 5" id="KW-0285">Flavoprotein</keyword>
<dbReference type="OrthoDB" id="337830at2"/>
<evidence type="ECO:0000256" key="4">
    <source>
        <dbReference type="ARBA" id="ARBA00023002"/>
    </source>
</evidence>
<sequence>MTTAKHVSRSPASARRVPLLLGLAAASVAAWSGSVFGAVYHVDVAVIGAGSAGLTAAIAAKEAGAGVIIFEKMPMVGGNTLRASGHLAAVGSKLQEKQGLHADPEVFYNEILEMGGKSADPELVRRMVAESGAAVDWLHGMGVDLGRVRAVPGTKEYRLFQPAADTTVGSEIINGLLCRVEMLGIPVQMDSRVVELTMKNGVVTGFKAVGPGGEMDVDAKAVVIATGGFASGVDLLERFMPEDANQVSTNTPGATGDGLILAEAVGSGFVDLDAIHYHPTAVPLTGRIVPEAIRFEGAILVDRRGRRFVNELGTSQDITEAIRKAGGYAWLVADRTVAAAAVQMRSLIMHEGVITGRDEMDLAQRINVPPANLRATLTDYRVGAARGQDAFGRATFLSDLSKSPLYALRVRPALHTTTGGITINRDAEVLNAKGKAIPGLYAAGEVTGGVHGRQRLEDTALTDAVVYGRVAGQSAAAFANALHATAAIQAASADEQKH</sequence>
<dbReference type="AlphaFoldDB" id="H3KI10"/>
<dbReference type="PATRIC" id="fig|762967.3.peg.1902"/>
<dbReference type="SUPFAM" id="SSF56425">
    <property type="entry name" value="Succinate dehydrogenase/fumarate reductase flavoprotein, catalytic domain"/>
    <property type="match status" value="1"/>
</dbReference>
<dbReference type="InterPro" id="IPR027477">
    <property type="entry name" value="Succ_DH/fumarate_Rdtase_cat_sf"/>
</dbReference>
<evidence type="ECO:0000313" key="7">
    <source>
        <dbReference type="EMBL" id="EHY30253.1"/>
    </source>
</evidence>
<dbReference type="HOGENOM" id="CLU_011398_4_5_4"/>
<dbReference type="NCBIfam" id="TIGR01813">
    <property type="entry name" value="flavo_cyto_c"/>
    <property type="match status" value="1"/>
</dbReference>
<dbReference type="Proteomes" id="UP000004956">
    <property type="component" value="Unassembled WGS sequence"/>
</dbReference>
<evidence type="ECO:0000256" key="1">
    <source>
        <dbReference type="ARBA" id="ARBA00001974"/>
    </source>
</evidence>
<keyword evidence="4 5" id="KW-0560">Oxidoreductase</keyword>
<protein>
    <submittedName>
        <fullName evidence="7">Putative fumarate reductase flavoprotein subunit</fullName>
    </submittedName>
</protein>
<dbReference type="Gene3D" id="3.50.50.60">
    <property type="entry name" value="FAD/NAD(P)-binding domain"/>
    <property type="match status" value="1"/>
</dbReference>
<evidence type="ECO:0000256" key="5">
    <source>
        <dbReference type="RuleBase" id="RU366062"/>
    </source>
</evidence>
<dbReference type="InterPro" id="IPR003953">
    <property type="entry name" value="FAD-dep_OxRdtase_2_FAD-bd"/>
</dbReference>
<dbReference type="PANTHER" id="PTHR43400:SF7">
    <property type="entry name" value="FAD-DEPENDENT OXIDOREDUCTASE 2 FAD BINDING DOMAIN-CONTAINING PROTEIN"/>
    <property type="match status" value="1"/>
</dbReference>
<comment type="cofactor">
    <cofactor evidence="1">
        <name>FAD</name>
        <dbReference type="ChEBI" id="CHEBI:57692"/>
    </cofactor>
</comment>
<dbReference type="PANTHER" id="PTHR43400">
    <property type="entry name" value="FUMARATE REDUCTASE"/>
    <property type="match status" value="1"/>
</dbReference>
<name>H3KI10_9BURK</name>
<dbReference type="PRINTS" id="PR00368">
    <property type="entry name" value="FADPNR"/>
</dbReference>
<dbReference type="InterPro" id="IPR010960">
    <property type="entry name" value="Flavocytochrome_c"/>
</dbReference>
<dbReference type="Pfam" id="PF00890">
    <property type="entry name" value="FAD_binding_2"/>
    <property type="match status" value="1"/>
</dbReference>
<dbReference type="SUPFAM" id="SSF51905">
    <property type="entry name" value="FAD/NAD(P)-binding domain"/>
    <property type="match status" value="1"/>
</dbReference>